<organism evidence="6 7">
    <name type="scientific">Ketogulonicigenium robustum</name>
    <dbReference type="NCBI Taxonomy" id="92947"/>
    <lineage>
        <taxon>Bacteria</taxon>
        <taxon>Pseudomonadati</taxon>
        <taxon>Pseudomonadota</taxon>
        <taxon>Alphaproteobacteria</taxon>
        <taxon>Rhodobacterales</taxon>
        <taxon>Roseobacteraceae</taxon>
        <taxon>Ketogulonicigenium</taxon>
    </lineage>
</organism>
<feature type="domain" description="HTH tetR-type" evidence="5">
    <location>
        <begin position="1"/>
        <end position="60"/>
    </location>
</feature>
<keyword evidence="1" id="KW-0805">Transcription regulation</keyword>
<sequence>MVAEAIRKAALRLVRERGYRNVSIGAIAQAAGVARQTLYNRWHAKADLILDAVFEETGRRADDQLPLETGDASRDRLERLLIGVFNHLRADGDTLRALIAAAQEDSEFREAFRERFVAPRETIVTDILAEALRRGELSREADPDTLSTMIHGAFWYRLLNGRELDHELARSIARSVFP</sequence>
<dbReference type="Gene3D" id="1.10.10.60">
    <property type="entry name" value="Homeodomain-like"/>
    <property type="match status" value="1"/>
</dbReference>
<evidence type="ECO:0000259" key="5">
    <source>
        <dbReference type="PROSITE" id="PS50977"/>
    </source>
</evidence>
<keyword evidence="2 4" id="KW-0238">DNA-binding</keyword>
<dbReference type="SUPFAM" id="SSF46689">
    <property type="entry name" value="Homeodomain-like"/>
    <property type="match status" value="1"/>
</dbReference>
<geneLocation type="plasmid" evidence="6">
    <name>unnamed3</name>
</geneLocation>
<dbReference type="InterPro" id="IPR001647">
    <property type="entry name" value="HTH_TetR"/>
</dbReference>
<dbReference type="InterPro" id="IPR036271">
    <property type="entry name" value="Tet_transcr_reg_TetR-rel_C_sf"/>
</dbReference>
<protein>
    <submittedName>
        <fullName evidence="6">Transcriptional regulator, TetR family</fullName>
    </submittedName>
</protein>
<dbReference type="InterPro" id="IPR011075">
    <property type="entry name" value="TetR_C"/>
</dbReference>
<dbReference type="Pfam" id="PF16859">
    <property type="entry name" value="TetR_C_11"/>
    <property type="match status" value="1"/>
</dbReference>
<evidence type="ECO:0000256" key="2">
    <source>
        <dbReference type="ARBA" id="ARBA00023125"/>
    </source>
</evidence>
<dbReference type="Pfam" id="PF00440">
    <property type="entry name" value="TetR_N"/>
    <property type="match status" value="1"/>
</dbReference>
<dbReference type="GO" id="GO:0000976">
    <property type="term" value="F:transcription cis-regulatory region binding"/>
    <property type="evidence" value="ECO:0007669"/>
    <property type="project" value="TreeGrafter"/>
</dbReference>
<dbReference type="SUPFAM" id="SSF48498">
    <property type="entry name" value="Tetracyclin repressor-like, C-terminal domain"/>
    <property type="match status" value="1"/>
</dbReference>
<dbReference type="Gene3D" id="1.10.357.10">
    <property type="entry name" value="Tetracycline Repressor, domain 2"/>
    <property type="match status" value="1"/>
</dbReference>
<dbReference type="InterPro" id="IPR050109">
    <property type="entry name" value="HTH-type_TetR-like_transc_reg"/>
</dbReference>
<reference evidence="6 7" key="1">
    <citation type="submission" date="2017-02" db="EMBL/GenBank/DDBJ databases">
        <title>Ketogulonicigenium robustum SPU B003 Genome sequencing and assembly.</title>
        <authorList>
            <person name="Li Y."/>
            <person name="Liu L."/>
            <person name="Wang C."/>
            <person name="Zhang M."/>
            <person name="Zhang T."/>
            <person name="Zhang Y."/>
        </authorList>
    </citation>
    <scope>NUCLEOTIDE SEQUENCE [LARGE SCALE GENOMIC DNA]</scope>
    <source>
        <strain evidence="6 7">SPU_B003</strain>
        <plasmid evidence="6 7">unnamed3</plasmid>
    </source>
</reference>
<evidence type="ECO:0000256" key="1">
    <source>
        <dbReference type="ARBA" id="ARBA00023015"/>
    </source>
</evidence>
<dbReference type="PROSITE" id="PS50977">
    <property type="entry name" value="HTH_TETR_2"/>
    <property type="match status" value="1"/>
</dbReference>
<dbReference type="KEGG" id="kro:BVG79_p3000004"/>
<dbReference type="GO" id="GO:0003700">
    <property type="term" value="F:DNA-binding transcription factor activity"/>
    <property type="evidence" value="ECO:0007669"/>
    <property type="project" value="TreeGrafter"/>
</dbReference>
<evidence type="ECO:0000313" key="7">
    <source>
        <dbReference type="Proteomes" id="UP000242447"/>
    </source>
</evidence>
<dbReference type="AlphaFoldDB" id="A0A1W6P3F3"/>
<feature type="DNA-binding region" description="H-T-H motif" evidence="4">
    <location>
        <begin position="23"/>
        <end position="42"/>
    </location>
</feature>
<evidence type="ECO:0000256" key="3">
    <source>
        <dbReference type="ARBA" id="ARBA00023163"/>
    </source>
</evidence>
<keyword evidence="6" id="KW-0614">Plasmid</keyword>
<keyword evidence="3" id="KW-0804">Transcription</keyword>
<accession>A0A1W6P3F3</accession>
<name>A0A1W6P3F3_9RHOB</name>
<proteinExistence type="predicted"/>
<dbReference type="PANTHER" id="PTHR30055:SF148">
    <property type="entry name" value="TETR-FAMILY TRANSCRIPTIONAL REGULATOR"/>
    <property type="match status" value="1"/>
</dbReference>
<dbReference type="InterPro" id="IPR009057">
    <property type="entry name" value="Homeodomain-like_sf"/>
</dbReference>
<dbReference type="PANTHER" id="PTHR30055">
    <property type="entry name" value="HTH-TYPE TRANSCRIPTIONAL REGULATOR RUTR"/>
    <property type="match status" value="1"/>
</dbReference>
<gene>
    <name evidence="6" type="ORF">BVG79_p3000004</name>
</gene>
<evidence type="ECO:0000256" key="4">
    <source>
        <dbReference type="PROSITE-ProRule" id="PRU00335"/>
    </source>
</evidence>
<dbReference type="Proteomes" id="UP000242447">
    <property type="component" value="Plasmid unnamed3"/>
</dbReference>
<evidence type="ECO:0000313" key="6">
    <source>
        <dbReference type="EMBL" id="ARO16035.1"/>
    </source>
</evidence>
<dbReference type="EMBL" id="CP019940">
    <property type="protein sequence ID" value="ARO16035.1"/>
    <property type="molecule type" value="Genomic_DNA"/>
</dbReference>
<dbReference type="PRINTS" id="PR00455">
    <property type="entry name" value="HTHTETR"/>
</dbReference>
<keyword evidence="7" id="KW-1185">Reference proteome</keyword>